<dbReference type="SMART" id="SM01134">
    <property type="entry name" value="DeoRC"/>
    <property type="match status" value="1"/>
</dbReference>
<dbReference type="GO" id="GO:0003677">
    <property type="term" value="F:DNA binding"/>
    <property type="evidence" value="ECO:0007669"/>
    <property type="project" value="UniProtKB-KW"/>
</dbReference>
<proteinExistence type="predicted"/>
<dbReference type="InterPro" id="IPR050313">
    <property type="entry name" value="Carb_Metab_HTH_regulators"/>
</dbReference>
<dbReference type="EMBL" id="FNMY01000001">
    <property type="protein sequence ID" value="SDW15444.1"/>
    <property type="molecule type" value="Genomic_DNA"/>
</dbReference>
<dbReference type="STRING" id="1073328.SAMN05216294_1868"/>
<keyword evidence="2" id="KW-0238">DNA-binding</keyword>
<dbReference type="SUPFAM" id="SSF100950">
    <property type="entry name" value="NagB/RpiA/CoA transferase-like"/>
    <property type="match status" value="1"/>
</dbReference>
<dbReference type="PRINTS" id="PR00037">
    <property type="entry name" value="HTHLACR"/>
</dbReference>
<dbReference type="PROSITE" id="PS51000">
    <property type="entry name" value="HTH_DEOR_2"/>
    <property type="match status" value="1"/>
</dbReference>
<keyword evidence="3" id="KW-0804">Transcription</keyword>
<dbReference type="RefSeq" id="WP_090294687.1">
    <property type="nucleotide sequence ID" value="NZ_FNKI01000002.1"/>
</dbReference>
<evidence type="ECO:0000313" key="5">
    <source>
        <dbReference type="EMBL" id="SDW15444.1"/>
    </source>
</evidence>
<protein>
    <submittedName>
        <fullName evidence="5">Transcriptional regulator, DeoR family</fullName>
    </submittedName>
</protein>
<dbReference type="Gene3D" id="1.10.10.10">
    <property type="entry name" value="Winged helix-like DNA-binding domain superfamily/Winged helix DNA-binding domain"/>
    <property type="match status" value="1"/>
</dbReference>
<dbReference type="GO" id="GO:0003700">
    <property type="term" value="F:DNA-binding transcription factor activity"/>
    <property type="evidence" value="ECO:0007669"/>
    <property type="project" value="InterPro"/>
</dbReference>
<organism evidence="5 6">
    <name type="scientific">Flagellimonas zhangzhouensis</name>
    <dbReference type="NCBI Taxonomy" id="1073328"/>
    <lineage>
        <taxon>Bacteria</taxon>
        <taxon>Pseudomonadati</taxon>
        <taxon>Bacteroidota</taxon>
        <taxon>Flavobacteriia</taxon>
        <taxon>Flavobacteriales</taxon>
        <taxon>Flavobacteriaceae</taxon>
        <taxon>Flagellimonas</taxon>
    </lineage>
</organism>
<evidence type="ECO:0000256" key="3">
    <source>
        <dbReference type="ARBA" id="ARBA00023163"/>
    </source>
</evidence>
<dbReference type="PANTHER" id="PTHR30363">
    <property type="entry name" value="HTH-TYPE TRANSCRIPTIONAL REGULATOR SRLR-RELATED"/>
    <property type="match status" value="1"/>
</dbReference>
<reference evidence="6" key="1">
    <citation type="submission" date="2016-10" db="EMBL/GenBank/DDBJ databases">
        <authorList>
            <person name="Varghese N."/>
            <person name="Submissions S."/>
        </authorList>
    </citation>
    <scope>NUCLEOTIDE SEQUENCE [LARGE SCALE GENOMIC DNA]</scope>
    <source>
        <strain evidence="6">DSM 25030</strain>
    </source>
</reference>
<keyword evidence="6" id="KW-1185">Reference proteome</keyword>
<evidence type="ECO:0000259" key="4">
    <source>
        <dbReference type="PROSITE" id="PS51000"/>
    </source>
</evidence>
<accession>A0A1H2R9C5</accession>
<dbReference type="OrthoDB" id="9798651at2"/>
<dbReference type="InterPro" id="IPR037171">
    <property type="entry name" value="NagB/RpiA_transferase-like"/>
</dbReference>
<sequence>MLKEERQQFILNEVGIHNRVLLTDIADQLNVSVDTVRRDIKELHAAKLLKKVHGGAVSLGFNNYNPTGKKIYSLDKKSQIAEKALGLIKDGQVILISGGTTNLELARMLPPKLKLTCFTPSLPIAVQLLGKNNIEVIFIGGRLSKDSQITVGGSAINMLSEIKVDICFLGTNSIHPMEGLTEFDWEIVQMKKAMIHSSRKVVSPCISEKLGSTQRYKICGVEEVDVLITELEPWDVKLDAFKNLNIQIV</sequence>
<dbReference type="InterPro" id="IPR036388">
    <property type="entry name" value="WH-like_DNA-bd_sf"/>
</dbReference>
<dbReference type="SMART" id="SM00420">
    <property type="entry name" value="HTH_DEOR"/>
    <property type="match status" value="1"/>
</dbReference>
<dbReference type="Pfam" id="PF08220">
    <property type="entry name" value="HTH_DeoR"/>
    <property type="match status" value="1"/>
</dbReference>
<dbReference type="InterPro" id="IPR001034">
    <property type="entry name" value="DeoR_HTH"/>
</dbReference>
<evidence type="ECO:0000256" key="1">
    <source>
        <dbReference type="ARBA" id="ARBA00023015"/>
    </source>
</evidence>
<name>A0A1H2R9C5_9FLAO</name>
<dbReference type="Gene3D" id="3.40.50.1360">
    <property type="match status" value="1"/>
</dbReference>
<dbReference type="PANTHER" id="PTHR30363:SF44">
    <property type="entry name" value="AGA OPERON TRANSCRIPTIONAL REPRESSOR-RELATED"/>
    <property type="match status" value="1"/>
</dbReference>
<dbReference type="AlphaFoldDB" id="A0A1H2R9C5"/>
<gene>
    <name evidence="5" type="ORF">SAMN04487892_0520</name>
</gene>
<dbReference type="SUPFAM" id="SSF46785">
    <property type="entry name" value="Winged helix' DNA-binding domain"/>
    <property type="match status" value="1"/>
</dbReference>
<evidence type="ECO:0000313" key="6">
    <source>
        <dbReference type="Proteomes" id="UP000199592"/>
    </source>
</evidence>
<dbReference type="InterPro" id="IPR018356">
    <property type="entry name" value="Tscrpt_reg_HTH_DeoR_CS"/>
</dbReference>
<dbReference type="PROSITE" id="PS00894">
    <property type="entry name" value="HTH_DEOR_1"/>
    <property type="match status" value="1"/>
</dbReference>
<evidence type="ECO:0000256" key="2">
    <source>
        <dbReference type="ARBA" id="ARBA00023125"/>
    </source>
</evidence>
<dbReference type="Pfam" id="PF00455">
    <property type="entry name" value="DeoRC"/>
    <property type="match status" value="1"/>
</dbReference>
<dbReference type="Proteomes" id="UP000199592">
    <property type="component" value="Unassembled WGS sequence"/>
</dbReference>
<dbReference type="InterPro" id="IPR014036">
    <property type="entry name" value="DeoR-like_C"/>
</dbReference>
<keyword evidence="1" id="KW-0805">Transcription regulation</keyword>
<dbReference type="InterPro" id="IPR036390">
    <property type="entry name" value="WH_DNA-bd_sf"/>
</dbReference>
<feature type="domain" description="HTH deoR-type" evidence="4">
    <location>
        <begin position="3"/>
        <end position="58"/>
    </location>
</feature>